<name>A0A1J5RGI6_9ZZZZ</name>
<reference evidence="2" key="1">
    <citation type="submission" date="2016-10" db="EMBL/GenBank/DDBJ databases">
        <title>Sequence of Gallionella enrichment culture.</title>
        <authorList>
            <person name="Poehlein A."/>
            <person name="Muehling M."/>
            <person name="Daniel R."/>
        </authorList>
    </citation>
    <scope>NUCLEOTIDE SEQUENCE</scope>
</reference>
<sequence length="83" mass="8746">MSTVRSGAPSAMTVFSASADVGQACTQAPHDTHSDCMKVSPADAETFELKPRPAIVRAKVPCTSSQARTQREQAMHSAASKVK</sequence>
<feature type="region of interest" description="Disordered" evidence="1">
    <location>
        <begin position="61"/>
        <end position="83"/>
    </location>
</feature>
<proteinExistence type="predicted"/>
<evidence type="ECO:0000313" key="2">
    <source>
        <dbReference type="EMBL" id="OIQ88747.1"/>
    </source>
</evidence>
<accession>A0A1J5RGI6</accession>
<comment type="caution">
    <text evidence="2">The sequence shown here is derived from an EMBL/GenBank/DDBJ whole genome shotgun (WGS) entry which is preliminary data.</text>
</comment>
<dbReference type="AlphaFoldDB" id="A0A1J5RGI6"/>
<protein>
    <submittedName>
        <fullName evidence="2">Uncharacterized protein</fullName>
    </submittedName>
</protein>
<evidence type="ECO:0000256" key="1">
    <source>
        <dbReference type="SAM" id="MobiDB-lite"/>
    </source>
</evidence>
<organism evidence="2">
    <name type="scientific">mine drainage metagenome</name>
    <dbReference type="NCBI Taxonomy" id="410659"/>
    <lineage>
        <taxon>unclassified sequences</taxon>
        <taxon>metagenomes</taxon>
        <taxon>ecological metagenomes</taxon>
    </lineage>
</organism>
<gene>
    <name evidence="2" type="ORF">GALL_293520</name>
</gene>
<dbReference type="EMBL" id="MLJW01000359">
    <property type="protein sequence ID" value="OIQ88747.1"/>
    <property type="molecule type" value="Genomic_DNA"/>
</dbReference>